<dbReference type="InterPro" id="IPR020846">
    <property type="entry name" value="MFS_dom"/>
</dbReference>
<keyword evidence="9" id="KW-1185">Reference proteome</keyword>
<feature type="transmembrane region" description="Helical" evidence="6">
    <location>
        <begin position="318"/>
        <end position="342"/>
    </location>
</feature>
<evidence type="ECO:0000256" key="1">
    <source>
        <dbReference type="ARBA" id="ARBA00004651"/>
    </source>
</evidence>
<dbReference type="SUPFAM" id="SSF103473">
    <property type="entry name" value="MFS general substrate transporter"/>
    <property type="match status" value="1"/>
</dbReference>
<feature type="transmembrane region" description="Helical" evidence="6">
    <location>
        <begin position="269"/>
        <end position="287"/>
    </location>
</feature>
<feature type="domain" description="Major facilitator superfamily (MFS) profile" evidence="7">
    <location>
        <begin position="12"/>
        <end position="407"/>
    </location>
</feature>
<dbReference type="GO" id="GO:0022857">
    <property type="term" value="F:transmembrane transporter activity"/>
    <property type="evidence" value="ECO:0007669"/>
    <property type="project" value="InterPro"/>
</dbReference>
<name>A0A1G6ILI7_9BACI</name>
<evidence type="ECO:0000313" key="9">
    <source>
        <dbReference type="Proteomes" id="UP000242949"/>
    </source>
</evidence>
<keyword evidence="4 6" id="KW-1133">Transmembrane helix</keyword>
<evidence type="ECO:0000256" key="6">
    <source>
        <dbReference type="SAM" id="Phobius"/>
    </source>
</evidence>
<feature type="transmembrane region" description="Helical" evidence="6">
    <location>
        <begin position="354"/>
        <end position="376"/>
    </location>
</feature>
<feature type="transmembrane region" description="Helical" evidence="6">
    <location>
        <begin position="382"/>
        <end position="406"/>
    </location>
</feature>
<dbReference type="Gene3D" id="1.20.1250.20">
    <property type="entry name" value="MFS general substrate transporter like domains"/>
    <property type="match status" value="1"/>
</dbReference>
<dbReference type="OrthoDB" id="182417at2"/>
<organism evidence="8 9">
    <name type="scientific">Pelagirhabdus alkalitolerans</name>
    <dbReference type="NCBI Taxonomy" id="1612202"/>
    <lineage>
        <taxon>Bacteria</taxon>
        <taxon>Bacillati</taxon>
        <taxon>Bacillota</taxon>
        <taxon>Bacilli</taxon>
        <taxon>Bacillales</taxon>
        <taxon>Bacillaceae</taxon>
        <taxon>Pelagirhabdus</taxon>
    </lineage>
</organism>
<dbReference type="InterPro" id="IPR011701">
    <property type="entry name" value="MFS"/>
</dbReference>
<dbReference type="AlphaFoldDB" id="A0A1G6ILI7"/>
<dbReference type="InterPro" id="IPR050327">
    <property type="entry name" value="Proton-linked_MCT"/>
</dbReference>
<dbReference type="PANTHER" id="PTHR11360:SF284">
    <property type="entry name" value="EG:103B4.3 PROTEIN-RELATED"/>
    <property type="match status" value="1"/>
</dbReference>
<feature type="transmembrane region" description="Helical" evidence="6">
    <location>
        <begin position="105"/>
        <end position="128"/>
    </location>
</feature>
<dbReference type="Proteomes" id="UP000242949">
    <property type="component" value="Unassembled WGS sequence"/>
</dbReference>
<accession>A0A1G6ILI7</accession>
<sequence length="421" mass="46075">MSTQQEVSFKPYFKIATAASFLMGSAAIIFSALSFFVEPVTSYFGFSRTAFTLTFTITSLIQVLSMPIIGRALERFSLKRIFLVSGATSSVGLIGYSFSSSIISFYLFSLLIGILVPAFTALGSVVLINRWFVKKKGTVLGISGSFTGVFGAIFSLIIPNFIEQFGFQAAYLFLGITLITIVSLTVIFLVDNSPESVGLIAYGANDDDQQSKHSIGETPSIRYRDAIKSPVFFMLYIGFILITFIGAFQQHLPAFFGETGLPSDQVGTLFSLLMIALIFAKIIAGALNDRLGPLMTIMIHISSAIVAFILLITSTSYLMMILMVILYSFGLSIMNVLLPLLSHEVFGPRDYSQIWSLLATGITVGVGVGTPLWGMIYDLTGAYTIGLYGMIFILLTVMTLFNLAYFKSKKLKQSNQHTQHV</sequence>
<dbReference type="GO" id="GO:0005886">
    <property type="term" value="C:plasma membrane"/>
    <property type="evidence" value="ECO:0007669"/>
    <property type="project" value="UniProtKB-SubCell"/>
</dbReference>
<feature type="transmembrane region" description="Helical" evidence="6">
    <location>
        <begin position="294"/>
        <end position="312"/>
    </location>
</feature>
<keyword evidence="5 6" id="KW-0472">Membrane</keyword>
<feature type="transmembrane region" description="Helical" evidence="6">
    <location>
        <begin position="49"/>
        <end position="69"/>
    </location>
</feature>
<keyword evidence="2" id="KW-0813">Transport</keyword>
<dbReference type="STRING" id="1612202.SAMN05421734_10475"/>
<feature type="transmembrane region" description="Helical" evidence="6">
    <location>
        <begin position="231"/>
        <end position="249"/>
    </location>
</feature>
<feature type="transmembrane region" description="Helical" evidence="6">
    <location>
        <begin position="12"/>
        <end position="37"/>
    </location>
</feature>
<reference evidence="9" key="1">
    <citation type="submission" date="2016-09" db="EMBL/GenBank/DDBJ databases">
        <authorList>
            <person name="Varghese N."/>
            <person name="Submissions S."/>
        </authorList>
    </citation>
    <scope>NUCLEOTIDE SEQUENCE [LARGE SCALE GENOMIC DNA]</scope>
    <source>
        <strain evidence="9">S5</strain>
    </source>
</reference>
<evidence type="ECO:0000259" key="7">
    <source>
        <dbReference type="PROSITE" id="PS50850"/>
    </source>
</evidence>
<keyword evidence="3 6" id="KW-0812">Transmembrane</keyword>
<feature type="transmembrane region" description="Helical" evidence="6">
    <location>
        <begin position="140"/>
        <end position="162"/>
    </location>
</feature>
<proteinExistence type="predicted"/>
<feature type="transmembrane region" description="Helical" evidence="6">
    <location>
        <begin position="168"/>
        <end position="190"/>
    </location>
</feature>
<evidence type="ECO:0000313" key="8">
    <source>
        <dbReference type="EMBL" id="SDC07379.1"/>
    </source>
</evidence>
<dbReference type="RefSeq" id="WP_090794986.1">
    <property type="nucleotide sequence ID" value="NZ_FMYI01000004.1"/>
</dbReference>
<dbReference type="Pfam" id="PF07690">
    <property type="entry name" value="MFS_1"/>
    <property type="match status" value="1"/>
</dbReference>
<evidence type="ECO:0000256" key="3">
    <source>
        <dbReference type="ARBA" id="ARBA00022692"/>
    </source>
</evidence>
<dbReference type="InterPro" id="IPR036259">
    <property type="entry name" value="MFS_trans_sf"/>
</dbReference>
<comment type="subcellular location">
    <subcellularLocation>
        <location evidence="1">Cell membrane</location>
        <topology evidence="1">Multi-pass membrane protein</topology>
    </subcellularLocation>
</comment>
<dbReference type="PROSITE" id="PS50850">
    <property type="entry name" value="MFS"/>
    <property type="match status" value="1"/>
</dbReference>
<evidence type="ECO:0000256" key="4">
    <source>
        <dbReference type="ARBA" id="ARBA00022989"/>
    </source>
</evidence>
<evidence type="ECO:0000256" key="5">
    <source>
        <dbReference type="ARBA" id="ARBA00023136"/>
    </source>
</evidence>
<protein>
    <submittedName>
        <fullName evidence="8">Predicted arabinose efflux permease, MFS family</fullName>
    </submittedName>
</protein>
<dbReference type="PANTHER" id="PTHR11360">
    <property type="entry name" value="MONOCARBOXYLATE TRANSPORTER"/>
    <property type="match status" value="1"/>
</dbReference>
<evidence type="ECO:0000256" key="2">
    <source>
        <dbReference type="ARBA" id="ARBA00022448"/>
    </source>
</evidence>
<gene>
    <name evidence="8" type="ORF">SAMN05421734_10475</name>
</gene>
<dbReference type="EMBL" id="FMYI01000004">
    <property type="protein sequence ID" value="SDC07379.1"/>
    <property type="molecule type" value="Genomic_DNA"/>
</dbReference>